<reference evidence="2 3" key="1">
    <citation type="submission" date="2019-08" db="EMBL/GenBank/DDBJ databases">
        <title>Ulvibacter marinistellae sp. nov., isolated from a starfish, Patiria pectinifera.</title>
        <authorList>
            <person name="Kawano K."/>
            <person name="Ushijima N."/>
            <person name="Kihara M."/>
            <person name="Itoh H."/>
        </authorList>
    </citation>
    <scope>NUCLEOTIDE SEQUENCE [LARGE SCALE GENOMIC DNA]</scope>
    <source>
        <strain evidence="2 3">KK4</strain>
    </source>
</reference>
<feature type="transmembrane region" description="Helical" evidence="1">
    <location>
        <begin position="66"/>
        <end position="85"/>
    </location>
</feature>
<gene>
    <name evidence="2" type="ORF">ULMS_19910</name>
</gene>
<dbReference type="OrthoDB" id="6400719at2"/>
<name>A0A5J4FWT5_9FLAO</name>
<comment type="caution">
    <text evidence="2">The sequence shown here is derived from an EMBL/GenBank/DDBJ whole genome shotgun (WGS) entry which is preliminary data.</text>
</comment>
<feature type="transmembrane region" description="Helical" evidence="1">
    <location>
        <begin position="41"/>
        <end position="60"/>
    </location>
</feature>
<dbReference type="EMBL" id="BKCF01000003">
    <property type="protein sequence ID" value="GEQ86483.1"/>
    <property type="molecule type" value="Genomic_DNA"/>
</dbReference>
<feature type="transmembrane region" description="Helical" evidence="1">
    <location>
        <begin position="12"/>
        <end position="29"/>
    </location>
</feature>
<sequence>MEKVSDPGKTNAIIAYITLIGWIIALVLNNNNKTSLASFHIRQMLGIMLVGLSISIIISITGIGLLSILQIGTLILWILGLIGAINEEEKPVPVVGEHFQKWFAGL</sequence>
<dbReference type="Proteomes" id="UP000326994">
    <property type="component" value="Unassembled WGS sequence"/>
</dbReference>
<keyword evidence="1" id="KW-0812">Transmembrane</keyword>
<keyword evidence="3" id="KW-1185">Reference proteome</keyword>
<accession>A0A5J4FWT5</accession>
<dbReference type="AlphaFoldDB" id="A0A5J4FWT5"/>
<organism evidence="2 3">
    <name type="scientific">Patiriisocius marinistellae</name>
    <dbReference type="NCBI Taxonomy" id="2494560"/>
    <lineage>
        <taxon>Bacteria</taxon>
        <taxon>Pseudomonadati</taxon>
        <taxon>Bacteroidota</taxon>
        <taxon>Flavobacteriia</taxon>
        <taxon>Flavobacteriales</taxon>
        <taxon>Flavobacteriaceae</taxon>
        <taxon>Patiriisocius</taxon>
    </lineage>
</organism>
<proteinExistence type="predicted"/>
<protein>
    <submittedName>
        <fullName evidence="2">Membrane protein</fullName>
    </submittedName>
</protein>
<evidence type="ECO:0000313" key="3">
    <source>
        <dbReference type="Proteomes" id="UP000326994"/>
    </source>
</evidence>
<keyword evidence="1" id="KW-1133">Transmembrane helix</keyword>
<evidence type="ECO:0000256" key="1">
    <source>
        <dbReference type="SAM" id="Phobius"/>
    </source>
</evidence>
<keyword evidence="1" id="KW-0472">Membrane</keyword>
<evidence type="ECO:0000313" key="2">
    <source>
        <dbReference type="EMBL" id="GEQ86483.1"/>
    </source>
</evidence>
<dbReference type="RefSeq" id="WP_151894404.1">
    <property type="nucleotide sequence ID" value="NZ_BKCF01000003.1"/>
</dbReference>